<dbReference type="PATRIC" id="fig|1316928.3.peg.3862"/>
<keyword evidence="2" id="KW-0223">Dioxygenase</keyword>
<dbReference type="RefSeq" id="WP_010844214.1">
    <property type="nucleotide sequence ID" value="NZ_AQPW01000030.1"/>
</dbReference>
<dbReference type="InterPro" id="IPR041581">
    <property type="entry name" value="Glyoxalase_6"/>
</dbReference>
<organism evidence="2 3">
    <name type="scientific">Gordonia terrae C-6</name>
    <dbReference type="NCBI Taxonomy" id="1316928"/>
    <lineage>
        <taxon>Bacteria</taxon>
        <taxon>Bacillati</taxon>
        <taxon>Actinomycetota</taxon>
        <taxon>Actinomycetes</taxon>
        <taxon>Mycobacteriales</taxon>
        <taxon>Gordoniaceae</taxon>
        <taxon>Gordonia</taxon>
    </lineage>
</organism>
<sequence length="252" mass="27229">MATATSSSALLSSDDPGRLARWYSTAFQAQIESTGAGGPGYDYVELDGFFLLFDKRADVSGPTTDGPRRILNVDVDDPQATAARLDDLGAEWISPLENRGGSFLGTVADPDGNWVQIIRLSDEEEIGMGPPASTCSGFAVRDLGSTERFYRDVLGMRVLRYPMGILGIRIRRQVTVLAYPKDDHVPADFTVLNIAVSDLEATVDQLVGKGVEMLRYEGFAHDERGIVRGGDNGPDIAWFADPSGNILSALQV</sequence>
<dbReference type="CDD" id="cd06587">
    <property type="entry name" value="VOC"/>
    <property type="match status" value="2"/>
</dbReference>
<dbReference type="Gene3D" id="3.10.180.10">
    <property type="entry name" value="2,3-Dihydroxybiphenyl 1,2-Dioxygenase, domain 1"/>
    <property type="match status" value="2"/>
</dbReference>
<dbReference type="InterPro" id="IPR004360">
    <property type="entry name" value="Glyas_Fos-R_dOase_dom"/>
</dbReference>
<dbReference type="EMBL" id="AQPW01000030">
    <property type="protein sequence ID" value="EON31170.1"/>
    <property type="molecule type" value="Genomic_DNA"/>
</dbReference>
<reference evidence="2 3" key="1">
    <citation type="journal article" date="2013" name="Genome Announc.">
        <title>Draft Genome Sequence of a Benzothiophene-Desulfurizing Bacterium, Gordona terrae Strain C-6.</title>
        <authorList>
            <person name="Wang W."/>
            <person name="Ma T."/>
            <person name="Ren Y."/>
            <person name="Li G."/>
        </authorList>
    </citation>
    <scope>NUCLEOTIDE SEQUENCE [LARGE SCALE GENOMIC DNA]</scope>
    <source>
        <strain evidence="2 3">C-6</strain>
    </source>
</reference>
<evidence type="ECO:0000313" key="3">
    <source>
        <dbReference type="Proteomes" id="UP000013569"/>
    </source>
</evidence>
<keyword evidence="2" id="KW-0560">Oxidoreductase</keyword>
<feature type="domain" description="VOC" evidence="1">
    <location>
        <begin position="130"/>
        <end position="252"/>
    </location>
</feature>
<dbReference type="OrthoDB" id="317332at2"/>
<dbReference type="Pfam" id="PF18029">
    <property type="entry name" value="Glyoxalase_6"/>
    <property type="match status" value="1"/>
</dbReference>
<comment type="caution">
    <text evidence="2">The sequence shown here is derived from an EMBL/GenBank/DDBJ whole genome shotgun (WGS) entry which is preliminary data.</text>
</comment>
<name>R7Y593_9ACTN</name>
<protein>
    <submittedName>
        <fullName evidence="2">Glyoxalase/ bleomycin resistance protein/ dioxygenase</fullName>
    </submittedName>
</protein>
<evidence type="ECO:0000259" key="1">
    <source>
        <dbReference type="PROSITE" id="PS51819"/>
    </source>
</evidence>
<dbReference type="InterPro" id="IPR052164">
    <property type="entry name" value="Anthracycline_SecMetBiosynth"/>
</dbReference>
<evidence type="ECO:0000313" key="2">
    <source>
        <dbReference type="EMBL" id="EON31170.1"/>
    </source>
</evidence>
<dbReference type="PANTHER" id="PTHR33993">
    <property type="entry name" value="GLYOXALASE-RELATED"/>
    <property type="match status" value="1"/>
</dbReference>
<dbReference type="InterPro" id="IPR029068">
    <property type="entry name" value="Glyas_Bleomycin-R_OHBP_Dase"/>
</dbReference>
<dbReference type="PROSITE" id="PS51819">
    <property type="entry name" value="VOC"/>
    <property type="match status" value="1"/>
</dbReference>
<dbReference type="Proteomes" id="UP000013569">
    <property type="component" value="Unassembled WGS sequence"/>
</dbReference>
<dbReference type="AlphaFoldDB" id="R7Y593"/>
<proteinExistence type="predicted"/>
<dbReference type="PANTHER" id="PTHR33993:SF14">
    <property type="entry name" value="GB|AAF24581.1"/>
    <property type="match status" value="1"/>
</dbReference>
<dbReference type="InterPro" id="IPR037523">
    <property type="entry name" value="VOC_core"/>
</dbReference>
<accession>R7Y593</accession>
<dbReference type="GO" id="GO:0051213">
    <property type="term" value="F:dioxygenase activity"/>
    <property type="evidence" value="ECO:0007669"/>
    <property type="project" value="UniProtKB-KW"/>
</dbReference>
<dbReference type="SUPFAM" id="SSF54593">
    <property type="entry name" value="Glyoxalase/Bleomycin resistance protein/Dihydroxybiphenyl dioxygenase"/>
    <property type="match status" value="2"/>
</dbReference>
<gene>
    <name evidence="2" type="ORF">GTC6_19126</name>
</gene>
<dbReference type="Pfam" id="PF00903">
    <property type="entry name" value="Glyoxalase"/>
    <property type="match status" value="1"/>
</dbReference>